<feature type="transmembrane region" description="Helical" evidence="7">
    <location>
        <begin position="278"/>
        <end position="303"/>
    </location>
</feature>
<feature type="transmembrane region" description="Helical" evidence="7">
    <location>
        <begin position="47"/>
        <end position="66"/>
    </location>
</feature>
<feature type="transmembrane region" description="Helical" evidence="7">
    <location>
        <begin position="315"/>
        <end position="336"/>
    </location>
</feature>
<evidence type="ECO:0000259" key="8">
    <source>
        <dbReference type="Pfam" id="PF06808"/>
    </source>
</evidence>
<dbReference type="KEGG" id="ain:Acin_2271"/>
<evidence type="ECO:0000256" key="1">
    <source>
        <dbReference type="ARBA" id="ARBA00004429"/>
    </source>
</evidence>
<dbReference type="eggNOG" id="COG0534">
    <property type="taxonomic scope" value="Bacteria"/>
</dbReference>
<dbReference type="HOGENOM" id="CLU_431273_0_0_9"/>
<dbReference type="PANTHER" id="PTHR33362">
    <property type="entry name" value="SIALIC ACID TRAP TRANSPORTER PERMEASE PROTEIN SIAT-RELATED"/>
    <property type="match status" value="1"/>
</dbReference>
<keyword evidence="4 7" id="KW-0812">Transmembrane</keyword>
<keyword evidence="6 7" id="KW-0472">Membrane</keyword>
<evidence type="ECO:0000256" key="7">
    <source>
        <dbReference type="SAM" id="Phobius"/>
    </source>
</evidence>
<name>G4Q6H4_ACIIR</name>
<dbReference type="GO" id="GO:0042910">
    <property type="term" value="F:xenobiotic transmembrane transporter activity"/>
    <property type="evidence" value="ECO:0007669"/>
    <property type="project" value="InterPro"/>
</dbReference>
<feature type="domain" description="TRAP C4-dicarboxylate transport system permease DctM subunit" evidence="8">
    <location>
        <begin position="7"/>
        <end position="321"/>
    </location>
</feature>
<dbReference type="PANTHER" id="PTHR33362:SF3">
    <property type="entry name" value="SIALIC ACID TRAP TRANSPORTER PERMEASE PROTEIN SIAT"/>
    <property type="match status" value="1"/>
</dbReference>
<evidence type="ECO:0000313" key="9">
    <source>
        <dbReference type="EMBL" id="AEQ23464.1"/>
    </source>
</evidence>
<dbReference type="STRING" id="568816.Acin_2271"/>
<gene>
    <name evidence="9" type="ordered locus">Acin_2271</name>
</gene>
<dbReference type="EMBL" id="CP003058">
    <property type="protein sequence ID" value="AEQ23464.1"/>
    <property type="molecule type" value="Genomic_DNA"/>
</dbReference>
<keyword evidence="3" id="KW-0997">Cell inner membrane</keyword>
<feature type="transmembrane region" description="Helical" evidence="7">
    <location>
        <begin position="605"/>
        <end position="622"/>
    </location>
</feature>
<dbReference type="NCBIfam" id="TIGR00786">
    <property type="entry name" value="dctM"/>
    <property type="match status" value="1"/>
</dbReference>
<dbReference type="AlphaFoldDB" id="G4Q6H4"/>
<keyword evidence="2" id="KW-1003">Cell membrane</keyword>
<feature type="transmembrane region" description="Helical" evidence="7">
    <location>
        <begin position="418"/>
        <end position="444"/>
    </location>
</feature>
<evidence type="ECO:0000256" key="2">
    <source>
        <dbReference type="ARBA" id="ARBA00022475"/>
    </source>
</evidence>
<dbReference type="GO" id="GO:0015297">
    <property type="term" value="F:antiporter activity"/>
    <property type="evidence" value="ECO:0007669"/>
    <property type="project" value="InterPro"/>
</dbReference>
<dbReference type="InParanoid" id="G4Q6H4"/>
<feature type="transmembrane region" description="Helical" evidence="7">
    <location>
        <begin position="135"/>
        <end position="158"/>
    </location>
</feature>
<evidence type="ECO:0000313" key="10">
    <source>
        <dbReference type="Proteomes" id="UP000007093"/>
    </source>
</evidence>
<evidence type="ECO:0000256" key="3">
    <source>
        <dbReference type="ARBA" id="ARBA00022519"/>
    </source>
</evidence>
<keyword evidence="10" id="KW-1185">Reference proteome</keyword>
<dbReference type="eggNOG" id="COG1593">
    <property type="taxonomic scope" value="Bacteria"/>
</dbReference>
<evidence type="ECO:0000256" key="5">
    <source>
        <dbReference type="ARBA" id="ARBA00022989"/>
    </source>
</evidence>
<dbReference type="Pfam" id="PF06808">
    <property type="entry name" value="DctM"/>
    <property type="match status" value="1"/>
</dbReference>
<dbReference type="InterPro" id="IPR002528">
    <property type="entry name" value="MATE_fam"/>
</dbReference>
<sequence length="634" mass="68245">MEAVFLFGLFILLLMLSVPIGYAIGMVTLVTMLHFTSMPTLMIAQNSIAGVDSFPLLAIPFFMLAGNLMSGGGIAKRLVNFFECFIGHITGGLGMVTIIVCMFFAAISGSAVATVSAVGAFMIPQMVEHGYSKPFSAALTAAAGTIGVIIPPSVPFVIYGVVSGASITSLFTAGFLPGILMGVALMIVCFIVSKKRGYRGSTEPPSASVIWVTFKDAIWAILSPVIILGGIYSGKFTPTEAAVISVVYSYVVGRFVYKELDGSSTYKALKDAIVINGATTFMVGLSTAFAALLTTVFCNHILHLLQVPEEIFHDAWVYLIIIFCEIPFTVMYNYLAGLMRAIGDSKTPFIYLAVASVLNIGLDFLFIVNVGMGVAGAALATVLSQALLALLCLYAVARRYDVLHIEEKARHYDFLEGRDLMGIGIPMGLQYSITAIGSMVMQSANNSLGTQFVSAFTAGTKIKLFLLAPFDAFATAVSTFVAQNFGARQTDRIRKGIYKGTIVSVLYGAIFGLFAMILWGRDLCLLFLDAANTVELDLAALYLRRMGYCLWVLGILNVCRMSIQGLGNARKAMMSGVLEMIARTVVSVLFVGSFGYDAITWADQAAWFAATFFVVPMVIYSIRNVEQHFKGALS</sequence>
<feature type="transmembrane region" description="Helical" evidence="7">
    <location>
        <begin position="374"/>
        <end position="397"/>
    </location>
</feature>
<accession>G4Q6H4</accession>
<dbReference type="InterPro" id="IPR004681">
    <property type="entry name" value="TRAP_DctM"/>
</dbReference>
<evidence type="ECO:0000256" key="4">
    <source>
        <dbReference type="ARBA" id="ARBA00022692"/>
    </source>
</evidence>
<evidence type="ECO:0000256" key="6">
    <source>
        <dbReference type="ARBA" id="ARBA00023136"/>
    </source>
</evidence>
<dbReference type="InterPro" id="IPR010656">
    <property type="entry name" value="DctM"/>
</dbReference>
<feature type="transmembrane region" description="Helical" evidence="7">
    <location>
        <begin position="497"/>
        <end position="519"/>
    </location>
</feature>
<feature type="transmembrane region" description="Helical" evidence="7">
    <location>
        <begin position="213"/>
        <end position="233"/>
    </location>
</feature>
<feature type="transmembrane region" description="Helical" evidence="7">
    <location>
        <begin position="580"/>
        <end position="599"/>
    </location>
</feature>
<comment type="subcellular location">
    <subcellularLocation>
        <location evidence="1">Cell inner membrane</location>
        <topology evidence="1">Multi-pass membrane protein</topology>
    </subcellularLocation>
</comment>
<reference evidence="9 10" key="1">
    <citation type="journal article" date="2011" name="J. Bacteriol.">
        <title>Complete genome sequence of Acidaminococcus intestini RYC-MR95, a Gram-negative bacterium from the phylum Firmicutes.</title>
        <authorList>
            <person name="D'Auria G."/>
            <person name="Galan J.C."/>
            <person name="Rodriguez-Alcayna M."/>
            <person name="Moya A."/>
            <person name="Baquero F."/>
            <person name="Latorre A."/>
        </authorList>
    </citation>
    <scope>NUCLEOTIDE SEQUENCE [LARGE SCALE GENOMIC DNA]</scope>
    <source>
        <strain evidence="9 10">RyC-MR95</strain>
    </source>
</reference>
<dbReference type="GO" id="GO:0005886">
    <property type="term" value="C:plasma membrane"/>
    <property type="evidence" value="ECO:0007669"/>
    <property type="project" value="UniProtKB-SubCell"/>
</dbReference>
<feature type="transmembrane region" description="Helical" evidence="7">
    <location>
        <begin position="464"/>
        <end position="485"/>
    </location>
</feature>
<dbReference type="Pfam" id="PF01554">
    <property type="entry name" value="MatE"/>
    <property type="match status" value="1"/>
</dbReference>
<dbReference type="Proteomes" id="UP000007093">
    <property type="component" value="Chromosome"/>
</dbReference>
<feature type="transmembrane region" description="Helical" evidence="7">
    <location>
        <begin position="170"/>
        <end position="192"/>
    </location>
</feature>
<dbReference type="PATRIC" id="fig|568816.4.peg.2200"/>
<organism evidence="9 10">
    <name type="scientific">Acidaminococcus intestini (strain RyC-MR95)</name>
    <dbReference type="NCBI Taxonomy" id="568816"/>
    <lineage>
        <taxon>Bacteria</taxon>
        <taxon>Bacillati</taxon>
        <taxon>Bacillota</taxon>
        <taxon>Negativicutes</taxon>
        <taxon>Acidaminococcales</taxon>
        <taxon>Acidaminococcaceae</taxon>
        <taxon>Acidaminococcus</taxon>
    </lineage>
</organism>
<proteinExistence type="predicted"/>
<feature type="transmembrane region" description="Helical" evidence="7">
    <location>
        <begin position="539"/>
        <end position="559"/>
    </location>
</feature>
<protein>
    <recommendedName>
        <fullName evidence="8">TRAP C4-dicarboxylate transport system permease DctM subunit domain-containing protein</fullName>
    </recommendedName>
</protein>
<feature type="transmembrane region" description="Helical" evidence="7">
    <location>
        <begin position="348"/>
        <end position="368"/>
    </location>
</feature>
<dbReference type="RefSeq" id="WP_014129107.1">
    <property type="nucleotide sequence ID" value="NC_016077.1"/>
</dbReference>
<keyword evidence="5 7" id="KW-1133">Transmembrane helix</keyword>
<feature type="transmembrane region" description="Helical" evidence="7">
    <location>
        <begin position="78"/>
        <end position="96"/>
    </location>
</feature>